<keyword evidence="4" id="KW-1185">Reference proteome</keyword>
<dbReference type="SUPFAM" id="SSF53850">
    <property type="entry name" value="Periplasmic binding protein-like II"/>
    <property type="match status" value="1"/>
</dbReference>
<comment type="caution">
    <text evidence="3">The sequence shown here is derived from an EMBL/GenBank/DDBJ whole genome shotgun (WGS) entry which is preliminary data.</text>
</comment>
<dbReference type="Gene3D" id="3.40.190.10">
    <property type="entry name" value="Periplasmic binding protein-like II"/>
    <property type="match status" value="1"/>
</dbReference>
<evidence type="ECO:0000313" key="3">
    <source>
        <dbReference type="EMBL" id="NBC70636.1"/>
    </source>
</evidence>
<sequence length="459" mass="50128">MTKKTWLGSAVSLTLLASLLAACGANGSPNGNSNSPNAGSDNAATAGGTSGAAANADASKNEPSEKPVTINFWFPGESQVLEDYFINAAKEFEASQSHIKVNVTVLPSGADEIDAKLNAAKLSGTYPDVFSAYLIFMGTRGALNEFADLGGYLDKWEDKSDIQESALDLGKYQGKSIGVGYFPAPEIMTYRKDFFTEAGLDPEKPPTNWEELKADAEKLTVKDDKGNIVRAGVDVPLNNASPFFEAFMRQNGSPIIDEEKGVPAFADQASTEAFEYLTDLYQLGAIPYDYQKKDTVPFVSGKSAISYLTPAAISNLLKDKPDLKDKIGFGPVLERKNHVAFTGYRLFTIGSTSKLKDESWAFITFMMSKDQMWKRYKQLQIPIVRKSLEDQFIAANPAINSVLIDYVKSGKGKPVTPFTTRYNKYIHQAYEESVTKAKPAAQALQDAQDALIQELKTIK</sequence>
<evidence type="ECO:0000256" key="2">
    <source>
        <dbReference type="SAM" id="SignalP"/>
    </source>
</evidence>
<dbReference type="PROSITE" id="PS51257">
    <property type="entry name" value="PROKAR_LIPOPROTEIN"/>
    <property type="match status" value="1"/>
</dbReference>
<name>A0A7X5BZL5_9BACL</name>
<reference evidence="3 4" key="1">
    <citation type="submission" date="2020-01" db="EMBL/GenBank/DDBJ databases">
        <title>Paenibacillus soybeanensis sp. nov. isolated from the nodules of soybean (Glycine max(L.) Merr).</title>
        <authorList>
            <person name="Wang H."/>
        </authorList>
    </citation>
    <scope>NUCLEOTIDE SEQUENCE [LARGE SCALE GENOMIC DNA]</scope>
    <source>
        <strain evidence="3 4">DSM 23054</strain>
    </source>
</reference>
<evidence type="ECO:0000256" key="1">
    <source>
        <dbReference type="SAM" id="MobiDB-lite"/>
    </source>
</evidence>
<feature type="region of interest" description="Disordered" evidence="1">
    <location>
        <begin position="31"/>
        <end position="65"/>
    </location>
</feature>
<dbReference type="InterPro" id="IPR006059">
    <property type="entry name" value="SBP"/>
</dbReference>
<dbReference type="Pfam" id="PF01547">
    <property type="entry name" value="SBP_bac_1"/>
    <property type="match status" value="1"/>
</dbReference>
<evidence type="ECO:0000313" key="4">
    <source>
        <dbReference type="Proteomes" id="UP000558113"/>
    </source>
</evidence>
<feature type="compositionally biased region" description="Low complexity" evidence="1">
    <location>
        <begin position="31"/>
        <end position="58"/>
    </location>
</feature>
<dbReference type="CDD" id="cd14748">
    <property type="entry name" value="PBP2_UgpB"/>
    <property type="match status" value="1"/>
</dbReference>
<gene>
    <name evidence="3" type="ORF">GT003_16665</name>
</gene>
<dbReference type="Proteomes" id="UP000558113">
    <property type="component" value="Unassembled WGS sequence"/>
</dbReference>
<dbReference type="OrthoDB" id="9795467at2"/>
<dbReference type="PANTHER" id="PTHR43649">
    <property type="entry name" value="ARABINOSE-BINDING PROTEIN-RELATED"/>
    <property type="match status" value="1"/>
</dbReference>
<keyword evidence="2" id="KW-0732">Signal</keyword>
<dbReference type="PANTHER" id="PTHR43649:SF12">
    <property type="entry name" value="DIACETYLCHITOBIOSE BINDING PROTEIN DASA"/>
    <property type="match status" value="1"/>
</dbReference>
<accession>A0A7X5BZL5</accession>
<protein>
    <submittedName>
        <fullName evidence="3">Extracellular solute-binding protein</fullName>
    </submittedName>
</protein>
<dbReference type="InterPro" id="IPR050490">
    <property type="entry name" value="Bact_solute-bd_prot1"/>
</dbReference>
<organism evidence="3 4">
    <name type="scientific">Paenibacillus sacheonensis</name>
    <dbReference type="NCBI Taxonomy" id="742054"/>
    <lineage>
        <taxon>Bacteria</taxon>
        <taxon>Bacillati</taxon>
        <taxon>Bacillota</taxon>
        <taxon>Bacilli</taxon>
        <taxon>Bacillales</taxon>
        <taxon>Paenibacillaceae</taxon>
        <taxon>Paenibacillus</taxon>
    </lineage>
</organism>
<feature type="signal peptide" evidence="2">
    <location>
        <begin position="1"/>
        <end position="27"/>
    </location>
</feature>
<dbReference type="RefSeq" id="WP_161699800.1">
    <property type="nucleotide sequence ID" value="NZ_JAAAMU010000008.1"/>
</dbReference>
<feature type="chain" id="PRO_5030714869" evidence="2">
    <location>
        <begin position="28"/>
        <end position="459"/>
    </location>
</feature>
<dbReference type="EMBL" id="JAAAMU010000008">
    <property type="protein sequence ID" value="NBC70636.1"/>
    <property type="molecule type" value="Genomic_DNA"/>
</dbReference>
<proteinExistence type="predicted"/>
<dbReference type="AlphaFoldDB" id="A0A7X5BZL5"/>